<dbReference type="EMBL" id="JADKPO010000008">
    <property type="protein sequence ID" value="MBF4767697.1"/>
    <property type="molecule type" value="Genomic_DNA"/>
</dbReference>
<dbReference type="AlphaFoldDB" id="A0A930YI02"/>
<protein>
    <submittedName>
        <fullName evidence="1">Sulfotransferase</fullName>
    </submittedName>
</protein>
<sequence length="242" mass="27928">MSDAEQLRAEVRRLRAKVRTLRGGRDDLSYVFVMTYGRSGSTLLMGLLNTIPGYLVRGENDDAMHFLYDFHRTCVERSTFWPIERMRTKSNPFFGMGDFPAGSSIAGARRLALDTLLRPKPDTRVTGYKEIRWWRHEDLDAYVAWLREVFPGARFLVNTREHADVLRSKWWAKGDPETTAVHLADIERRMLETAGRLGEAAYHVHFDDYVRDPAVLAPMFAWLGEEYDEAAVRATMEKKHSV</sequence>
<evidence type="ECO:0000313" key="1">
    <source>
        <dbReference type="EMBL" id="MBF4767697.1"/>
    </source>
</evidence>
<dbReference type="InterPro" id="IPR027417">
    <property type="entry name" value="P-loop_NTPase"/>
</dbReference>
<gene>
    <name evidence="1" type="ORF">ISU10_07950</name>
</gene>
<dbReference type="Pfam" id="PF13469">
    <property type="entry name" value="Sulfotransfer_3"/>
    <property type="match status" value="1"/>
</dbReference>
<dbReference type="Gene3D" id="3.40.50.300">
    <property type="entry name" value="P-loop containing nucleotide triphosphate hydrolases"/>
    <property type="match status" value="1"/>
</dbReference>
<comment type="caution">
    <text evidence="1">The sequence shown here is derived from an EMBL/GenBank/DDBJ whole genome shotgun (WGS) entry which is preliminary data.</text>
</comment>
<reference evidence="1" key="1">
    <citation type="submission" date="2020-11" db="EMBL/GenBank/DDBJ databases">
        <title>Nocardioides cynanchi sp. nov., isolated from soil of rhizosphere of Cynanchum wilfordii.</title>
        <authorList>
            <person name="Lee J.-S."/>
            <person name="Suh M.K."/>
            <person name="Kim J.-S."/>
        </authorList>
    </citation>
    <scope>NUCLEOTIDE SEQUENCE</scope>
    <source>
        <strain evidence="1">KCTC 19276</strain>
    </source>
</reference>
<keyword evidence="2" id="KW-1185">Reference proteome</keyword>
<dbReference type="RefSeq" id="WP_194695836.1">
    <property type="nucleotide sequence ID" value="NZ_JADKPO010000008.1"/>
</dbReference>
<accession>A0A930YI02</accession>
<organism evidence="1 2">
    <name type="scientific">Nocardioides agariphilus</name>
    <dbReference type="NCBI Taxonomy" id="433664"/>
    <lineage>
        <taxon>Bacteria</taxon>
        <taxon>Bacillati</taxon>
        <taxon>Actinomycetota</taxon>
        <taxon>Actinomycetes</taxon>
        <taxon>Propionibacteriales</taxon>
        <taxon>Nocardioidaceae</taxon>
        <taxon>Nocardioides</taxon>
    </lineage>
</organism>
<dbReference type="SUPFAM" id="SSF52540">
    <property type="entry name" value="P-loop containing nucleoside triphosphate hydrolases"/>
    <property type="match status" value="1"/>
</dbReference>
<evidence type="ECO:0000313" key="2">
    <source>
        <dbReference type="Proteomes" id="UP000660668"/>
    </source>
</evidence>
<name>A0A930YI02_9ACTN</name>
<proteinExistence type="predicted"/>
<dbReference type="Proteomes" id="UP000660668">
    <property type="component" value="Unassembled WGS sequence"/>
</dbReference>